<reference evidence="4" key="1">
    <citation type="journal article" date="2019" name="Int. J. Syst. Evol. Microbiol.">
        <title>The Global Catalogue of Microorganisms (GCM) 10K type strain sequencing project: providing services to taxonomists for standard genome sequencing and annotation.</title>
        <authorList>
            <consortium name="The Broad Institute Genomics Platform"/>
            <consortium name="The Broad Institute Genome Sequencing Center for Infectious Disease"/>
            <person name="Wu L."/>
            <person name="Ma J."/>
        </authorList>
    </citation>
    <scope>NUCLEOTIDE SEQUENCE [LARGE SCALE GENOMIC DNA]</scope>
    <source>
        <strain evidence="4">CCM 7043</strain>
    </source>
</reference>
<keyword evidence="4" id="KW-1185">Reference proteome</keyword>
<feature type="domain" description="Luciferase-like" evidence="2">
    <location>
        <begin position="13"/>
        <end position="213"/>
    </location>
</feature>
<dbReference type="PANTHER" id="PTHR43244">
    <property type="match status" value="1"/>
</dbReference>
<name>A0ABW4V9U8_9MICO</name>
<dbReference type="Proteomes" id="UP001597338">
    <property type="component" value="Unassembled WGS sequence"/>
</dbReference>
<dbReference type="RefSeq" id="WP_377198789.1">
    <property type="nucleotide sequence ID" value="NZ_JBHUHF010000001.1"/>
</dbReference>
<dbReference type="EMBL" id="JBHUHF010000001">
    <property type="protein sequence ID" value="MFD2027022.1"/>
    <property type="molecule type" value="Genomic_DNA"/>
</dbReference>
<dbReference type="SUPFAM" id="SSF51679">
    <property type="entry name" value="Bacterial luciferase-like"/>
    <property type="match status" value="1"/>
</dbReference>
<dbReference type="InterPro" id="IPR050564">
    <property type="entry name" value="F420-G6PD/mer"/>
</dbReference>
<gene>
    <name evidence="3" type="ORF">ACFSL2_16040</name>
</gene>
<evidence type="ECO:0000313" key="4">
    <source>
        <dbReference type="Proteomes" id="UP001597338"/>
    </source>
</evidence>
<sequence length="299" mass="30870">MTRLAYIIRPSTPPTRIIPLARAVESAGIDELWFWEDCFQTGGIATASAVLSATDRLRVGIGVLPTPLRNVALTAMEIATVDGMFPGRLVPGIGHGVQPWMAQVGAKAASPLTLMREYSTALRALLAGERVTTSGRYVSLDDVALDWPPARPVAIPVAATGPRSLRLAGEAGDGVVLEGSVGLPRLPAALARVAEGKAAAGRDGVDLPVIQFVSGGTGPTAVARLRAEFTAMDMGADVADDAGLAAYAVWGDAQALADGVRRYGEAGVDTVALQPTEDDPDLEQLISVVGAAQELLGAS</sequence>
<comment type="caution">
    <text evidence="3">The sequence shown here is derived from an EMBL/GenBank/DDBJ whole genome shotgun (WGS) entry which is preliminary data.</text>
</comment>
<evidence type="ECO:0000259" key="2">
    <source>
        <dbReference type="Pfam" id="PF00296"/>
    </source>
</evidence>
<evidence type="ECO:0000313" key="3">
    <source>
        <dbReference type="EMBL" id="MFD2027022.1"/>
    </source>
</evidence>
<dbReference type="CDD" id="cd01097">
    <property type="entry name" value="Tetrahydromethanopterin_reductase"/>
    <property type="match status" value="1"/>
</dbReference>
<dbReference type="InterPro" id="IPR011251">
    <property type="entry name" value="Luciferase-like_dom"/>
</dbReference>
<evidence type="ECO:0000256" key="1">
    <source>
        <dbReference type="ARBA" id="ARBA00023002"/>
    </source>
</evidence>
<organism evidence="3 4">
    <name type="scientific">Promicromonospora aerolata</name>
    <dbReference type="NCBI Taxonomy" id="195749"/>
    <lineage>
        <taxon>Bacteria</taxon>
        <taxon>Bacillati</taxon>
        <taxon>Actinomycetota</taxon>
        <taxon>Actinomycetes</taxon>
        <taxon>Micrococcales</taxon>
        <taxon>Promicromonosporaceae</taxon>
        <taxon>Promicromonospora</taxon>
    </lineage>
</organism>
<dbReference type="Pfam" id="PF00296">
    <property type="entry name" value="Bac_luciferase"/>
    <property type="match status" value="1"/>
</dbReference>
<dbReference type="InterPro" id="IPR036661">
    <property type="entry name" value="Luciferase-like_sf"/>
</dbReference>
<accession>A0ABW4V9U8</accession>
<protein>
    <submittedName>
        <fullName evidence="3">LLM class flavin-dependent oxidoreductase</fullName>
    </submittedName>
</protein>
<keyword evidence="1" id="KW-0560">Oxidoreductase</keyword>
<dbReference type="PANTHER" id="PTHR43244:SF1">
    <property type="entry name" value="5,10-METHYLENETETRAHYDROMETHANOPTERIN REDUCTASE"/>
    <property type="match status" value="1"/>
</dbReference>
<proteinExistence type="predicted"/>
<dbReference type="Gene3D" id="3.20.20.30">
    <property type="entry name" value="Luciferase-like domain"/>
    <property type="match status" value="1"/>
</dbReference>